<accession>A0A4Y2P5P8</accession>
<dbReference type="EMBL" id="BGPR01010522">
    <property type="protein sequence ID" value="GBN46631.1"/>
    <property type="molecule type" value="Genomic_DNA"/>
</dbReference>
<reference evidence="2 3" key="1">
    <citation type="journal article" date="2019" name="Sci. Rep.">
        <title>Orb-weaving spider Araneus ventricosus genome elucidates the spidroin gene catalogue.</title>
        <authorList>
            <person name="Kono N."/>
            <person name="Nakamura H."/>
            <person name="Ohtoshi R."/>
            <person name="Moran D.A.P."/>
            <person name="Shinohara A."/>
            <person name="Yoshida Y."/>
            <person name="Fujiwara M."/>
            <person name="Mori M."/>
            <person name="Tomita M."/>
            <person name="Arakawa K."/>
        </authorList>
    </citation>
    <scope>NUCLEOTIDE SEQUENCE [LARGE SCALE GENOMIC DNA]</scope>
</reference>
<dbReference type="OrthoDB" id="7764883at2759"/>
<organism evidence="2 3">
    <name type="scientific">Araneus ventricosus</name>
    <name type="common">Orbweaver spider</name>
    <name type="synonym">Epeira ventricosa</name>
    <dbReference type="NCBI Taxonomy" id="182803"/>
    <lineage>
        <taxon>Eukaryota</taxon>
        <taxon>Metazoa</taxon>
        <taxon>Ecdysozoa</taxon>
        <taxon>Arthropoda</taxon>
        <taxon>Chelicerata</taxon>
        <taxon>Arachnida</taxon>
        <taxon>Araneae</taxon>
        <taxon>Araneomorphae</taxon>
        <taxon>Entelegynae</taxon>
        <taxon>Araneoidea</taxon>
        <taxon>Araneidae</taxon>
        <taxon>Araneus</taxon>
    </lineage>
</organism>
<dbReference type="Proteomes" id="UP000499080">
    <property type="component" value="Unassembled WGS sequence"/>
</dbReference>
<dbReference type="AlphaFoldDB" id="A0A4Y2P5P8"/>
<gene>
    <name evidence="2" type="ORF">AVEN_228660_1</name>
</gene>
<evidence type="ECO:0000313" key="3">
    <source>
        <dbReference type="Proteomes" id="UP000499080"/>
    </source>
</evidence>
<protein>
    <submittedName>
        <fullName evidence="2">Uncharacterized protein</fullName>
    </submittedName>
</protein>
<comment type="caution">
    <text evidence="2">The sequence shown here is derived from an EMBL/GenBank/DDBJ whole genome shotgun (WGS) entry which is preliminary data.</text>
</comment>
<evidence type="ECO:0000313" key="2">
    <source>
        <dbReference type="EMBL" id="GBN46631.1"/>
    </source>
</evidence>
<feature type="compositionally biased region" description="Polar residues" evidence="1">
    <location>
        <begin position="247"/>
        <end position="256"/>
    </location>
</feature>
<sequence>MRFSHFHPLMQNRYFHYIKRLVTLVYPPFGRAPTYSRDSEGVDFDRMALELSKKNYNARLQSRVISATSRIRDIQHFKRDGPEDSIQQLRQRMGEWYEFNLHHNVATRNMRINLVTLYNNCLGKLGLESEFEINDDGISHSDRSSAASPASDRSEINDAVVELNPRNETFEQASNCKDNSMVIEHSVNPSDTNVKSNDIANNVIGETANSVIVNNCNVIDKTKAELPECNADAEIMNIDSPVGKSVSAENNGYQTQGRKRGRVPSNESIPSKKLTRSNSLPLQNKFNALANLPDTENIKEIYHLTSLSYHFITVEPFENRHSHQCFNCQMWNHRSKGCDNARTHLTQALKEVSENEDILQMHGFANSPNLNPIENAWNIIERLLAARKV</sequence>
<proteinExistence type="predicted"/>
<dbReference type="Gene3D" id="3.30.420.10">
    <property type="entry name" value="Ribonuclease H-like superfamily/Ribonuclease H"/>
    <property type="match status" value="1"/>
</dbReference>
<keyword evidence="3" id="KW-1185">Reference proteome</keyword>
<evidence type="ECO:0000256" key="1">
    <source>
        <dbReference type="SAM" id="MobiDB-lite"/>
    </source>
</evidence>
<dbReference type="InterPro" id="IPR036397">
    <property type="entry name" value="RNaseH_sf"/>
</dbReference>
<feature type="region of interest" description="Disordered" evidence="1">
    <location>
        <begin position="246"/>
        <end position="274"/>
    </location>
</feature>
<name>A0A4Y2P5P8_ARAVE</name>
<dbReference type="GO" id="GO:0003676">
    <property type="term" value="F:nucleic acid binding"/>
    <property type="evidence" value="ECO:0007669"/>
    <property type="project" value="InterPro"/>
</dbReference>